<feature type="transmembrane region" description="Helical" evidence="4">
    <location>
        <begin position="12"/>
        <end position="35"/>
    </location>
</feature>
<evidence type="ECO:0000256" key="2">
    <source>
        <dbReference type="ARBA" id="ARBA00022679"/>
    </source>
</evidence>
<comment type="caution">
    <text evidence="6">The sequence shown here is derived from an EMBL/GenBank/DDBJ whole genome shotgun (WGS) entry which is preliminary data.</text>
</comment>
<reference evidence="6 7" key="2">
    <citation type="journal article" date="2015" name="Eukaryot. Cell">
        <title>Asexual propagation of a virulent clone complex in a human and feline outbreak of sporotrichosis.</title>
        <authorList>
            <person name="Teixeira Mde M."/>
            <person name="Rodrigues A.M."/>
            <person name="Tsui C.K."/>
            <person name="de Almeida L.G."/>
            <person name="Van Diepeningen A.D."/>
            <person name="van den Ende B.G."/>
            <person name="Fernandes G.F."/>
            <person name="Kano R."/>
            <person name="Hamelin R.C."/>
            <person name="Lopes-Bezerra L.M."/>
            <person name="Vasconcelos A.T."/>
            <person name="de Hoog S."/>
            <person name="de Camargo Z.P."/>
            <person name="Felipe M.S."/>
        </authorList>
    </citation>
    <scope>NUCLEOTIDE SEQUENCE [LARGE SCALE GENOMIC DNA]</scope>
    <source>
        <strain evidence="6 7">1099-18</strain>
    </source>
</reference>
<dbReference type="PANTHER" id="PTHR10983">
    <property type="entry name" value="1-ACYLGLYCEROL-3-PHOSPHATE ACYLTRANSFERASE-RELATED"/>
    <property type="match status" value="1"/>
</dbReference>
<name>A0A0F2LQL4_SPOSC</name>
<protein>
    <submittedName>
        <fullName evidence="6">1-acyl-sn-glycerol-3-phosphate acyltransferase</fullName>
    </submittedName>
</protein>
<dbReference type="EMBL" id="AXCR01000014">
    <property type="protein sequence ID" value="KJR79817.1"/>
    <property type="molecule type" value="Genomic_DNA"/>
</dbReference>
<gene>
    <name evidence="6" type="ORF">SPSK_00052</name>
</gene>
<dbReference type="GeneID" id="27662310"/>
<dbReference type="SUPFAM" id="SSF69593">
    <property type="entry name" value="Glycerol-3-phosphate (1)-acyltransferase"/>
    <property type="match status" value="1"/>
</dbReference>
<organism evidence="6 7">
    <name type="scientific">Sporothrix schenckii 1099-18</name>
    <dbReference type="NCBI Taxonomy" id="1397361"/>
    <lineage>
        <taxon>Eukaryota</taxon>
        <taxon>Fungi</taxon>
        <taxon>Dikarya</taxon>
        <taxon>Ascomycota</taxon>
        <taxon>Pezizomycotina</taxon>
        <taxon>Sordariomycetes</taxon>
        <taxon>Sordariomycetidae</taxon>
        <taxon>Ophiostomatales</taxon>
        <taxon>Ophiostomataceae</taxon>
        <taxon>Sporothrix</taxon>
    </lineage>
</organism>
<dbReference type="RefSeq" id="XP_016582493.1">
    <property type="nucleotide sequence ID" value="XM_016727033.1"/>
</dbReference>
<dbReference type="InterPro" id="IPR032098">
    <property type="entry name" value="Acyltransf_C"/>
</dbReference>
<keyword evidence="4" id="KW-0472">Membrane</keyword>
<keyword evidence="2 6" id="KW-0808">Transferase</keyword>
<dbReference type="OrthoDB" id="189226at2759"/>
<reference evidence="6 7" key="1">
    <citation type="journal article" date="2014" name="BMC Genomics">
        <title>Comparative genomics of the major fungal agents of human and animal Sporotrichosis: Sporothrix schenckii and Sporothrix brasiliensis.</title>
        <authorList>
            <person name="Teixeira M.M."/>
            <person name="de Almeida L.G."/>
            <person name="Kubitschek-Barreira P."/>
            <person name="Alves F.L."/>
            <person name="Kioshima E.S."/>
            <person name="Abadio A.K."/>
            <person name="Fernandes L."/>
            <person name="Derengowski L.S."/>
            <person name="Ferreira K.S."/>
            <person name="Souza R.C."/>
            <person name="Ruiz J.C."/>
            <person name="de Andrade N.C."/>
            <person name="Paes H.C."/>
            <person name="Nicola A.M."/>
            <person name="Albuquerque P."/>
            <person name="Gerber A.L."/>
            <person name="Martins V.P."/>
            <person name="Peconick L.D."/>
            <person name="Neto A.V."/>
            <person name="Chaucanez C.B."/>
            <person name="Silva P.A."/>
            <person name="Cunha O.L."/>
            <person name="de Oliveira F.F."/>
            <person name="dos Santos T.C."/>
            <person name="Barros A.L."/>
            <person name="Soares M.A."/>
            <person name="de Oliveira L.M."/>
            <person name="Marini M.M."/>
            <person name="Villalobos-Duno H."/>
            <person name="Cunha M.M."/>
            <person name="de Hoog S."/>
            <person name="da Silveira J.F."/>
            <person name="Henrissat B."/>
            <person name="Nino-Vega G.A."/>
            <person name="Cisalpino P.S."/>
            <person name="Mora-Montes H.M."/>
            <person name="Almeida S.R."/>
            <person name="Stajich J.E."/>
            <person name="Lopes-Bezerra L.M."/>
            <person name="Vasconcelos A.T."/>
            <person name="Felipe M.S."/>
        </authorList>
    </citation>
    <scope>NUCLEOTIDE SEQUENCE [LARGE SCALE GENOMIC DNA]</scope>
    <source>
        <strain evidence="6 7">1099-18</strain>
    </source>
</reference>
<evidence type="ECO:0000256" key="4">
    <source>
        <dbReference type="SAM" id="Phobius"/>
    </source>
</evidence>
<dbReference type="Proteomes" id="UP000033710">
    <property type="component" value="Unassembled WGS sequence"/>
</dbReference>
<evidence type="ECO:0000256" key="1">
    <source>
        <dbReference type="ARBA" id="ARBA00008655"/>
    </source>
</evidence>
<dbReference type="GO" id="GO:0003841">
    <property type="term" value="F:1-acylglycerol-3-phosphate O-acyltransferase activity"/>
    <property type="evidence" value="ECO:0007669"/>
    <property type="project" value="TreeGrafter"/>
</dbReference>
<keyword evidence="4" id="KW-1133">Transmembrane helix</keyword>
<dbReference type="GO" id="GO:0012505">
    <property type="term" value="C:endomembrane system"/>
    <property type="evidence" value="ECO:0007669"/>
    <property type="project" value="TreeGrafter"/>
</dbReference>
<evidence type="ECO:0000313" key="7">
    <source>
        <dbReference type="Proteomes" id="UP000033710"/>
    </source>
</evidence>
<dbReference type="SMART" id="SM00563">
    <property type="entry name" value="PlsC"/>
    <property type="match status" value="1"/>
</dbReference>
<keyword evidence="3 6" id="KW-0012">Acyltransferase</keyword>
<dbReference type="Pfam" id="PF16076">
    <property type="entry name" value="Acyltransf_C"/>
    <property type="match status" value="1"/>
</dbReference>
<dbReference type="VEuPathDB" id="FungiDB:SPSK_00052"/>
<dbReference type="KEGG" id="ssck:SPSK_00052"/>
<keyword evidence="4" id="KW-0812">Transmembrane</keyword>
<accession>A0A0F2LQL4</accession>
<sequence>MASPVDHVRGVIIVFPWLAWIFTVDVILSALLPFLPFVPDVCYNISSALAESGWAWIQLIFTNANGAVITDSGDVLPRGESAIVVANHVGWSDFYMIQALAMRAGMLGRCRYFAKTQLKWVPFLGWGLWALGMPLISRRWDRDQKELDRVFAGIVERRWPTWLVSFSEATRYTPSKYQDSMAWCTEHNRPQPQHLLYPRTKGFVTTVKHLRKAPQVKAVYDLTIAYEKGSKFQIPPSMWETLSVPRLSDRKNGEGYRFHVHVRRFPLVELPTKDDELAKWLETRWVEKGIWLEQKRLEWAESQAELK</sequence>
<dbReference type="Pfam" id="PF01553">
    <property type="entry name" value="Acyltransferase"/>
    <property type="match status" value="1"/>
</dbReference>
<comment type="similarity">
    <text evidence="1">Belongs to the 1-acyl-sn-glycerol-3-phosphate acyltransferase family.</text>
</comment>
<evidence type="ECO:0000259" key="5">
    <source>
        <dbReference type="SMART" id="SM00563"/>
    </source>
</evidence>
<evidence type="ECO:0000256" key="3">
    <source>
        <dbReference type="ARBA" id="ARBA00023315"/>
    </source>
</evidence>
<dbReference type="InterPro" id="IPR002123">
    <property type="entry name" value="Plipid/glycerol_acylTrfase"/>
</dbReference>
<evidence type="ECO:0000313" key="6">
    <source>
        <dbReference type="EMBL" id="KJR79817.1"/>
    </source>
</evidence>
<dbReference type="PANTHER" id="PTHR10983:SF24">
    <property type="entry name" value="1-ACYLGLYCEROL-3-PHOSPHATE O-ACYLTRANSFERASE 3, ISOFORM E-RELATED"/>
    <property type="match status" value="1"/>
</dbReference>
<dbReference type="AlphaFoldDB" id="A0A0F2LQL4"/>
<feature type="domain" description="Phospholipid/glycerol acyltransferase" evidence="5">
    <location>
        <begin position="82"/>
        <end position="204"/>
    </location>
</feature>
<dbReference type="CDD" id="cd07990">
    <property type="entry name" value="LPLAT_LCLAT1-like"/>
    <property type="match status" value="1"/>
</dbReference>
<proteinExistence type="inferred from homology"/>